<reference evidence="2" key="1">
    <citation type="journal article" name="DNA Res.">
        <title>The physiological potential of anammox bacteria as revealed by their core genome structure.</title>
        <authorList>
            <person name="Okubo T."/>
            <person name="Toyoda A."/>
            <person name="Fukuhara K."/>
            <person name="Uchiyama I."/>
            <person name="Harigaya Y."/>
            <person name="Kuroiwa M."/>
            <person name="Suzuki T."/>
            <person name="Murakami Y."/>
            <person name="Suwa Y."/>
            <person name="Takami H."/>
        </authorList>
    </citation>
    <scope>NUCLEOTIDE SEQUENCE</scope>
    <source>
        <strain evidence="2">317325-2</strain>
    </source>
</reference>
<organism evidence="2 3">
    <name type="scientific">Candidatus Nitrosymbiomonas proteolyticus</name>
    <dbReference type="NCBI Taxonomy" id="2608984"/>
    <lineage>
        <taxon>Bacteria</taxon>
        <taxon>Bacillati</taxon>
        <taxon>Armatimonadota</taxon>
        <taxon>Armatimonadota incertae sedis</taxon>
        <taxon>Candidatus Nitrosymbiomonas</taxon>
    </lineage>
</organism>
<feature type="region of interest" description="Disordered" evidence="1">
    <location>
        <begin position="29"/>
        <end position="62"/>
    </location>
</feature>
<evidence type="ECO:0000313" key="3">
    <source>
        <dbReference type="Proteomes" id="UP000662873"/>
    </source>
</evidence>
<dbReference type="KEGG" id="npy:NPRO_22770"/>
<evidence type="ECO:0000256" key="1">
    <source>
        <dbReference type="SAM" id="MobiDB-lite"/>
    </source>
</evidence>
<accession>A0A809RXN5</accession>
<gene>
    <name evidence="2" type="ORF">NPRO_22770</name>
</gene>
<evidence type="ECO:0000313" key="2">
    <source>
        <dbReference type="EMBL" id="BBO24682.1"/>
    </source>
</evidence>
<dbReference type="EMBL" id="AP021858">
    <property type="protein sequence ID" value="BBO24682.1"/>
    <property type="molecule type" value="Genomic_DNA"/>
</dbReference>
<protein>
    <submittedName>
        <fullName evidence="2">Uncharacterized protein</fullName>
    </submittedName>
</protein>
<proteinExistence type="predicted"/>
<sequence>MPERWVMRKRKVEIEGGRALWFYEFEQAPPTRKAPPANDPASKTAPSDGQGQPKGMLEDRTE</sequence>
<dbReference type="AlphaFoldDB" id="A0A809RXN5"/>
<name>A0A809RXN5_9BACT</name>
<dbReference type="Proteomes" id="UP000662873">
    <property type="component" value="Chromosome"/>
</dbReference>